<reference evidence="2 4" key="1">
    <citation type="submission" date="2019-01" db="EMBL/GenBank/DDBJ databases">
        <title>Draft genome sequences of three monokaryotic isolates of the white-rot basidiomycete fungus Dichomitus squalens.</title>
        <authorList>
            <consortium name="DOE Joint Genome Institute"/>
            <person name="Lopez S.C."/>
            <person name="Andreopoulos B."/>
            <person name="Pangilinan J."/>
            <person name="Lipzen A."/>
            <person name="Riley R."/>
            <person name="Ahrendt S."/>
            <person name="Ng V."/>
            <person name="Barry K."/>
            <person name="Daum C."/>
            <person name="Grigoriev I.V."/>
            <person name="Hilden K.S."/>
            <person name="Makela M.R."/>
            <person name="de Vries R.P."/>
        </authorList>
    </citation>
    <scope>NUCLEOTIDE SEQUENCE [LARGE SCALE GENOMIC DNA]</scope>
    <source>
        <strain evidence="3 4">CBS 464.89</strain>
        <strain evidence="2">OM18370.1</strain>
    </source>
</reference>
<protein>
    <submittedName>
        <fullName evidence="2">Uncharacterized protein</fullName>
    </submittedName>
</protein>
<dbReference type="Proteomes" id="UP000292957">
    <property type="component" value="Unassembled WGS sequence"/>
</dbReference>
<keyword evidence="4" id="KW-1185">Reference proteome</keyword>
<dbReference type="EMBL" id="ML143390">
    <property type="protein sequence ID" value="TBU33799.1"/>
    <property type="molecule type" value="Genomic_DNA"/>
</dbReference>
<proteinExistence type="predicted"/>
<accession>A0A4Q9P931</accession>
<gene>
    <name evidence="3" type="ORF">BD310DRAFT_833499</name>
    <name evidence="2" type="ORF">BD311DRAFT_651943</name>
</gene>
<organism evidence="2">
    <name type="scientific">Dichomitus squalens</name>
    <dbReference type="NCBI Taxonomy" id="114155"/>
    <lineage>
        <taxon>Eukaryota</taxon>
        <taxon>Fungi</taxon>
        <taxon>Dikarya</taxon>
        <taxon>Basidiomycota</taxon>
        <taxon>Agaricomycotina</taxon>
        <taxon>Agaricomycetes</taxon>
        <taxon>Polyporales</taxon>
        <taxon>Polyporaceae</taxon>
        <taxon>Dichomitus</taxon>
    </lineage>
</organism>
<sequence>MQPPDRRKSTTTIRVVPLLDHISDISIARLWTLTATHDASRTGGTKLNTAVQVSPKTPGAATRLRSPGVQIPSKGVGASRTTGPEPSKGMRKGTLEAAKLTTW</sequence>
<feature type="region of interest" description="Disordered" evidence="1">
    <location>
        <begin position="40"/>
        <end position="103"/>
    </location>
</feature>
<evidence type="ECO:0000313" key="4">
    <source>
        <dbReference type="Proteomes" id="UP000292082"/>
    </source>
</evidence>
<evidence type="ECO:0000313" key="2">
    <source>
        <dbReference type="EMBL" id="TBU33799.1"/>
    </source>
</evidence>
<evidence type="ECO:0000313" key="3">
    <source>
        <dbReference type="EMBL" id="TBU51835.1"/>
    </source>
</evidence>
<dbReference type="Proteomes" id="UP000292082">
    <property type="component" value="Unassembled WGS sequence"/>
</dbReference>
<feature type="compositionally biased region" description="Polar residues" evidence="1">
    <location>
        <begin position="40"/>
        <end position="55"/>
    </location>
</feature>
<name>A0A4Q9P931_9APHY</name>
<evidence type="ECO:0000256" key="1">
    <source>
        <dbReference type="SAM" id="MobiDB-lite"/>
    </source>
</evidence>
<dbReference type="EMBL" id="ML145282">
    <property type="protein sequence ID" value="TBU51835.1"/>
    <property type="molecule type" value="Genomic_DNA"/>
</dbReference>
<dbReference type="AlphaFoldDB" id="A0A4Q9P931"/>